<organism evidence="2 3">
    <name type="scientific">Thermocatellispora tengchongensis</name>
    <dbReference type="NCBI Taxonomy" id="1073253"/>
    <lineage>
        <taxon>Bacteria</taxon>
        <taxon>Bacillati</taxon>
        <taxon>Actinomycetota</taxon>
        <taxon>Actinomycetes</taxon>
        <taxon>Streptosporangiales</taxon>
        <taxon>Streptosporangiaceae</taxon>
        <taxon>Thermocatellispora</taxon>
    </lineage>
</organism>
<accession>A0A840P0H7</accession>
<protein>
    <submittedName>
        <fullName evidence="2">Uncharacterized protein</fullName>
    </submittedName>
</protein>
<dbReference type="AlphaFoldDB" id="A0A840P0H7"/>
<evidence type="ECO:0000313" key="2">
    <source>
        <dbReference type="EMBL" id="MBB5131401.1"/>
    </source>
</evidence>
<comment type="caution">
    <text evidence="2">The sequence shown here is derived from an EMBL/GenBank/DDBJ whole genome shotgun (WGS) entry which is preliminary data.</text>
</comment>
<evidence type="ECO:0000313" key="3">
    <source>
        <dbReference type="Proteomes" id="UP000578449"/>
    </source>
</evidence>
<proteinExistence type="predicted"/>
<dbReference type="Proteomes" id="UP000578449">
    <property type="component" value="Unassembled WGS sequence"/>
</dbReference>
<feature type="region of interest" description="Disordered" evidence="1">
    <location>
        <begin position="1"/>
        <end position="41"/>
    </location>
</feature>
<dbReference type="EMBL" id="JACHGN010000002">
    <property type="protein sequence ID" value="MBB5131401.1"/>
    <property type="molecule type" value="Genomic_DNA"/>
</dbReference>
<keyword evidence="3" id="KW-1185">Reference proteome</keyword>
<gene>
    <name evidence="2" type="ORF">HNP84_001107</name>
</gene>
<reference evidence="2 3" key="1">
    <citation type="submission" date="2020-08" db="EMBL/GenBank/DDBJ databases">
        <title>Genomic Encyclopedia of Type Strains, Phase IV (KMG-IV): sequencing the most valuable type-strain genomes for metagenomic binning, comparative biology and taxonomic classification.</title>
        <authorList>
            <person name="Goeker M."/>
        </authorList>
    </citation>
    <scope>NUCLEOTIDE SEQUENCE [LARGE SCALE GENOMIC DNA]</scope>
    <source>
        <strain evidence="2 3">DSM 45615</strain>
    </source>
</reference>
<sequence length="41" mass="4391">MTRRGTIVGSARTRIGRAAEVRHRGRAPVTPEPRAPVGSLP</sequence>
<name>A0A840P0H7_9ACTN</name>
<evidence type="ECO:0000256" key="1">
    <source>
        <dbReference type="SAM" id="MobiDB-lite"/>
    </source>
</evidence>